<dbReference type="InterPro" id="IPR037239">
    <property type="entry name" value="OSBP_sf"/>
</dbReference>
<proteinExistence type="predicted"/>
<evidence type="ECO:0000256" key="1">
    <source>
        <dbReference type="SAM" id="MobiDB-lite"/>
    </source>
</evidence>
<keyword evidence="3" id="KW-1185">Reference proteome</keyword>
<dbReference type="SUPFAM" id="SSF144000">
    <property type="entry name" value="Oxysterol-binding protein-like"/>
    <property type="match status" value="1"/>
</dbReference>
<dbReference type="SUPFAM" id="SSF50729">
    <property type="entry name" value="PH domain-like"/>
    <property type="match status" value="1"/>
</dbReference>
<sequence>MQARESGDRTPPPSPLQPPPPSVAGMLCKWTNIGKGWRPRWFAILAYAKIRRRSRTKLLAAPIDCLPLKLLNADDTANISEPRPHLMEAGYSCSGHANCSERSNTKSSDHVEQQELDEELDEVLDQDDNHFYDTQESFSDSAADLDLKMKNSNSSKDNCQFADKFILPRAGMGNCVHMPLSLKRRTKLPEPVEMEKGVSLWSLIKDNVGNDLTRVCLPDYFNEPLSSLQKCFEDLEYSYLLDCAYKCGLKGNSLMRILYVAAFAVSGYASSDGRPCKAFNPLLGETYEADYPENGIRFFSEKVSSL</sequence>
<reference evidence="2" key="1">
    <citation type="journal article" date="2018" name="DNA Res.">
        <title>Multiple hybrid de novo genome assembly of finger millet, an orphan allotetraploid crop.</title>
        <authorList>
            <person name="Hatakeyama M."/>
            <person name="Aluri S."/>
            <person name="Balachadran M.T."/>
            <person name="Sivarajan S.R."/>
            <person name="Patrignani A."/>
            <person name="Gruter S."/>
            <person name="Poveda L."/>
            <person name="Shimizu-Inatsugi R."/>
            <person name="Baeten J."/>
            <person name="Francoijs K.J."/>
            <person name="Nataraja K.N."/>
            <person name="Reddy Y.A.N."/>
            <person name="Phadnis S."/>
            <person name="Ravikumar R.L."/>
            <person name="Schlapbach R."/>
            <person name="Sreeman S.M."/>
            <person name="Shimizu K.K."/>
        </authorList>
    </citation>
    <scope>NUCLEOTIDE SEQUENCE</scope>
</reference>
<dbReference type="GO" id="GO:0032934">
    <property type="term" value="F:sterol binding"/>
    <property type="evidence" value="ECO:0007669"/>
    <property type="project" value="TreeGrafter"/>
</dbReference>
<reference evidence="2" key="2">
    <citation type="submission" date="2021-12" db="EMBL/GenBank/DDBJ databases">
        <title>Resequencing data analysis of finger millet.</title>
        <authorList>
            <person name="Hatakeyama M."/>
            <person name="Aluri S."/>
            <person name="Balachadran M.T."/>
            <person name="Sivarajan S.R."/>
            <person name="Poveda L."/>
            <person name="Shimizu-Inatsugi R."/>
            <person name="Schlapbach R."/>
            <person name="Sreeman S.M."/>
            <person name="Shimizu K.K."/>
        </authorList>
    </citation>
    <scope>NUCLEOTIDE SEQUENCE</scope>
</reference>
<dbReference type="EMBL" id="BQKI01000015">
    <property type="protein sequence ID" value="GJN09386.1"/>
    <property type="molecule type" value="Genomic_DNA"/>
</dbReference>
<dbReference type="Pfam" id="PF01237">
    <property type="entry name" value="Oxysterol_BP"/>
    <property type="match status" value="1"/>
</dbReference>
<dbReference type="GO" id="GO:0016020">
    <property type="term" value="C:membrane"/>
    <property type="evidence" value="ECO:0007669"/>
    <property type="project" value="TreeGrafter"/>
</dbReference>
<evidence type="ECO:0000313" key="2">
    <source>
        <dbReference type="EMBL" id="GJN09386.1"/>
    </source>
</evidence>
<gene>
    <name evidence="2" type="primary">ga27389</name>
    <name evidence="2" type="ORF">PR202_ga27389</name>
</gene>
<dbReference type="AlphaFoldDB" id="A0AAV5DGR0"/>
<name>A0AAV5DGR0_ELECO</name>
<protein>
    <submittedName>
        <fullName evidence="2">Uncharacterized protein</fullName>
    </submittedName>
</protein>
<dbReference type="GO" id="GO:0005829">
    <property type="term" value="C:cytosol"/>
    <property type="evidence" value="ECO:0007669"/>
    <property type="project" value="TreeGrafter"/>
</dbReference>
<dbReference type="Proteomes" id="UP001054889">
    <property type="component" value="Unassembled WGS sequence"/>
</dbReference>
<feature type="region of interest" description="Disordered" evidence="1">
    <location>
        <begin position="1"/>
        <end position="23"/>
    </location>
</feature>
<dbReference type="InterPro" id="IPR000648">
    <property type="entry name" value="Oxysterol-bd"/>
</dbReference>
<feature type="compositionally biased region" description="Pro residues" evidence="1">
    <location>
        <begin position="10"/>
        <end position="22"/>
    </location>
</feature>
<evidence type="ECO:0000313" key="3">
    <source>
        <dbReference type="Proteomes" id="UP001054889"/>
    </source>
</evidence>
<organism evidence="2 3">
    <name type="scientific">Eleusine coracana subsp. coracana</name>
    <dbReference type="NCBI Taxonomy" id="191504"/>
    <lineage>
        <taxon>Eukaryota</taxon>
        <taxon>Viridiplantae</taxon>
        <taxon>Streptophyta</taxon>
        <taxon>Embryophyta</taxon>
        <taxon>Tracheophyta</taxon>
        <taxon>Spermatophyta</taxon>
        <taxon>Magnoliopsida</taxon>
        <taxon>Liliopsida</taxon>
        <taxon>Poales</taxon>
        <taxon>Poaceae</taxon>
        <taxon>PACMAD clade</taxon>
        <taxon>Chloridoideae</taxon>
        <taxon>Cynodonteae</taxon>
        <taxon>Eleusininae</taxon>
        <taxon>Eleusine</taxon>
    </lineage>
</organism>
<comment type="caution">
    <text evidence="2">The sequence shown here is derived from an EMBL/GenBank/DDBJ whole genome shotgun (WGS) entry which is preliminary data.</text>
</comment>
<dbReference type="PANTHER" id="PTHR10972:SF211">
    <property type="entry name" value="OS10G0554100 PROTEIN"/>
    <property type="match status" value="1"/>
</dbReference>
<dbReference type="PANTHER" id="PTHR10972">
    <property type="entry name" value="OXYSTEROL-BINDING PROTEIN-RELATED"/>
    <property type="match status" value="1"/>
</dbReference>
<accession>A0AAV5DGR0</accession>